<dbReference type="EMBL" id="JACIHP010000009">
    <property type="protein sequence ID" value="MBB4493341.1"/>
    <property type="molecule type" value="Genomic_DNA"/>
</dbReference>
<comment type="caution">
    <text evidence="1">The sequence shown here is derived from an EMBL/GenBank/DDBJ whole genome shotgun (WGS) entry which is preliminary data.</text>
</comment>
<gene>
    <name evidence="1" type="ORF">GGE40_005193</name>
</gene>
<reference evidence="1 2" key="1">
    <citation type="submission" date="2020-08" db="EMBL/GenBank/DDBJ databases">
        <title>Genomic Encyclopedia of Type Strains, Phase IV (KMG-V): Genome sequencing to study the core and pangenomes of soil and plant-associated prokaryotes.</title>
        <authorList>
            <person name="Whitman W."/>
        </authorList>
    </citation>
    <scope>NUCLEOTIDE SEQUENCE [LARGE SCALE GENOMIC DNA]</scope>
    <source>
        <strain evidence="1 2">SEMIA 461</strain>
    </source>
</reference>
<accession>A0ABR6JEH8</accession>
<protein>
    <submittedName>
        <fullName evidence="1">Uncharacterized protein</fullName>
    </submittedName>
</protein>
<sequence>MQRLLNQLRPNRLIGRTAYPPKIADGRLAEYSRQESHDFPSKVRGLAVTPPRNAMMIDRVIIHGSSIMTIDGSCYHLIVSFNVTPLGCQVAKLRSIANMI</sequence>
<keyword evidence="2" id="KW-1185">Reference proteome</keyword>
<proteinExistence type="predicted"/>
<evidence type="ECO:0000313" key="2">
    <source>
        <dbReference type="Proteomes" id="UP000534590"/>
    </source>
</evidence>
<dbReference type="Proteomes" id="UP000534590">
    <property type="component" value="Unassembled WGS sequence"/>
</dbReference>
<organism evidence="1 2">
    <name type="scientific">Agrobacterium radiobacter</name>
    <dbReference type="NCBI Taxonomy" id="362"/>
    <lineage>
        <taxon>Bacteria</taxon>
        <taxon>Pseudomonadati</taxon>
        <taxon>Pseudomonadota</taxon>
        <taxon>Alphaproteobacteria</taxon>
        <taxon>Hyphomicrobiales</taxon>
        <taxon>Rhizobiaceae</taxon>
        <taxon>Rhizobium/Agrobacterium group</taxon>
        <taxon>Agrobacterium</taxon>
        <taxon>Agrobacterium tumefaciens complex</taxon>
    </lineage>
</organism>
<evidence type="ECO:0000313" key="1">
    <source>
        <dbReference type="EMBL" id="MBB4493341.1"/>
    </source>
</evidence>
<dbReference type="RefSeq" id="WP_183229598.1">
    <property type="nucleotide sequence ID" value="NZ_JACIGS010000009.1"/>
</dbReference>
<name>A0ABR6JEH8_AGRRD</name>